<dbReference type="SMART" id="SM00028">
    <property type="entry name" value="TPR"/>
    <property type="match status" value="3"/>
</dbReference>
<evidence type="ECO:0000256" key="1">
    <source>
        <dbReference type="ARBA" id="ARBA00022737"/>
    </source>
</evidence>
<organism evidence="4 5">
    <name type="scientific">Saitozyma podzolica</name>
    <dbReference type="NCBI Taxonomy" id="1890683"/>
    <lineage>
        <taxon>Eukaryota</taxon>
        <taxon>Fungi</taxon>
        <taxon>Dikarya</taxon>
        <taxon>Basidiomycota</taxon>
        <taxon>Agaricomycotina</taxon>
        <taxon>Tremellomycetes</taxon>
        <taxon>Tremellales</taxon>
        <taxon>Trimorphomycetaceae</taxon>
        <taxon>Saitozyma</taxon>
    </lineage>
</organism>
<keyword evidence="5" id="KW-1185">Reference proteome</keyword>
<dbReference type="AlphaFoldDB" id="A0A427YT42"/>
<dbReference type="PANTHER" id="PTHR45588:SF1">
    <property type="entry name" value="WW DOMAIN-CONTAINING PROTEIN"/>
    <property type="match status" value="1"/>
</dbReference>
<feature type="repeat" description="TPR" evidence="3">
    <location>
        <begin position="31"/>
        <end position="64"/>
    </location>
</feature>
<sequence>MIVAKAPPPSSEAYYDLGTFGRPVETSNQEAQVWFNRGLTWIYAFHQDEAVRCFEAALSHDPTCVMAYWGMAFALGPNYNNKWEFFPPPQLKDHMERVHQLFGDVEPYLDKADPLERALVQALKARFPKNYADMEFRQWNEAHVKEMKEVYDKYGANDLDVAALYVDAMMCLTPWKMWDLKTGEPCPGSYARTAQGVLEKAFLDPEADHHPGLLHLYIHLIEMSASPERAIHAADKLLGLIPDAAHLNHMPSHIDVLIGDYRRAIYANARAIVSDESIIYAAMFNGQYKTAMRFVEGMERSMGEEMVRALPDFVEPMVTTRLHVLVRFGRWDEILEREMPEDKDLYCVTTVMMHYARGLALAAKGKLDEASVELTHFETAFKKVPPSRLHFPAQSIPTLAVGEMMLKGELEYRRKNYTEAFKHLEEAVHRYDNLQYGEPWPWMMPSRHPYAALLVEQGWIQKALKIYSEDLGYDHTLPRACQHPNNVWSLHGYHECLVKLGRKEEANIVLPQLRLALAIADVKISSSCFCRLEVDESVLYDGPTSRCCV</sequence>
<evidence type="ECO:0000313" key="5">
    <source>
        <dbReference type="Proteomes" id="UP000279259"/>
    </source>
</evidence>
<dbReference type="Pfam" id="PF07719">
    <property type="entry name" value="TPR_2"/>
    <property type="match status" value="1"/>
</dbReference>
<protein>
    <submittedName>
        <fullName evidence="4">Uncharacterized protein</fullName>
    </submittedName>
</protein>
<dbReference type="PANTHER" id="PTHR45588">
    <property type="entry name" value="TPR DOMAIN-CONTAINING PROTEIN"/>
    <property type="match status" value="1"/>
</dbReference>
<dbReference type="STRING" id="1890683.A0A427YT42"/>
<dbReference type="SUPFAM" id="SSF48452">
    <property type="entry name" value="TPR-like"/>
    <property type="match status" value="2"/>
</dbReference>
<name>A0A427YT42_9TREE</name>
<evidence type="ECO:0000313" key="4">
    <source>
        <dbReference type="EMBL" id="RSH94247.1"/>
    </source>
</evidence>
<gene>
    <name evidence="4" type="ORF">EHS25_004050</name>
</gene>
<dbReference type="Proteomes" id="UP000279259">
    <property type="component" value="Unassembled WGS sequence"/>
</dbReference>
<dbReference type="EMBL" id="RSCD01000002">
    <property type="protein sequence ID" value="RSH94247.1"/>
    <property type="molecule type" value="Genomic_DNA"/>
</dbReference>
<dbReference type="InterPro" id="IPR011990">
    <property type="entry name" value="TPR-like_helical_dom_sf"/>
</dbReference>
<evidence type="ECO:0000256" key="2">
    <source>
        <dbReference type="ARBA" id="ARBA00022803"/>
    </source>
</evidence>
<keyword evidence="2 3" id="KW-0802">TPR repeat</keyword>
<dbReference type="Gene3D" id="1.25.40.10">
    <property type="entry name" value="Tetratricopeptide repeat domain"/>
    <property type="match status" value="2"/>
</dbReference>
<comment type="caution">
    <text evidence="4">The sequence shown here is derived from an EMBL/GenBank/DDBJ whole genome shotgun (WGS) entry which is preliminary data.</text>
</comment>
<dbReference type="InterPro" id="IPR019734">
    <property type="entry name" value="TPR_rpt"/>
</dbReference>
<dbReference type="OrthoDB" id="414774at2759"/>
<proteinExistence type="predicted"/>
<dbReference type="PROSITE" id="PS50005">
    <property type="entry name" value="TPR"/>
    <property type="match status" value="1"/>
</dbReference>
<keyword evidence="1" id="KW-0677">Repeat</keyword>
<accession>A0A427YT42</accession>
<evidence type="ECO:0000256" key="3">
    <source>
        <dbReference type="PROSITE-ProRule" id="PRU00339"/>
    </source>
</evidence>
<dbReference type="InterPro" id="IPR013105">
    <property type="entry name" value="TPR_2"/>
</dbReference>
<reference evidence="4 5" key="1">
    <citation type="submission" date="2018-11" db="EMBL/GenBank/DDBJ databases">
        <title>Genome sequence of Saitozyma podzolica DSM 27192.</title>
        <authorList>
            <person name="Aliyu H."/>
            <person name="Gorte O."/>
            <person name="Ochsenreither K."/>
        </authorList>
    </citation>
    <scope>NUCLEOTIDE SEQUENCE [LARGE SCALE GENOMIC DNA]</scope>
    <source>
        <strain evidence="4 5">DSM 27192</strain>
    </source>
</reference>